<reference evidence="2" key="1">
    <citation type="submission" date="2020-05" db="EMBL/GenBank/DDBJ databases">
        <title>Mycena genomes resolve the evolution of fungal bioluminescence.</title>
        <authorList>
            <person name="Tsai I.J."/>
        </authorList>
    </citation>
    <scope>NUCLEOTIDE SEQUENCE</scope>
    <source>
        <strain evidence="2">CCC161011</strain>
    </source>
</reference>
<gene>
    <name evidence="2" type="ORF">MVEN_02109700</name>
</gene>
<dbReference type="EMBL" id="JACAZI010000022">
    <property type="protein sequence ID" value="KAF7336746.1"/>
    <property type="molecule type" value="Genomic_DNA"/>
</dbReference>
<comment type="caution">
    <text evidence="2">The sequence shown here is derived from an EMBL/GenBank/DDBJ whole genome shotgun (WGS) entry which is preliminary data.</text>
</comment>
<dbReference type="OrthoDB" id="2939176at2759"/>
<dbReference type="Proteomes" id="UP000620124">
    <property type="component" value="Unassembled WGS sequence"/>
</dbReference>
<protein>
    <submittedName>
        <fullName evidence="2">F-box domain-containing protein</fullName>
    </submittedName>
</protein>
<evidence type="ECO:0000313" key="2">
    <source>
        <dbReference type="EMBL" id="KAF7336746.1"/>
    </source>
</evidence>
<evidence type="ECO:0000256" key="1">
    <source>
        <dbReference type="SAM" id="Coils"/>
    </source>
</evidence>
<dbReference type="Gene3D" id="3.80.10.10">
    <property type="entry name" value="Ribonuclease Inhibitor"/>
    <property type="match status" value="1"/>
</dbReference>
<keyword evidence="1" id="KW-0175">Coiled coil</keyword>
<evidence type="ECO:0000313" key="3">
    <source>
        <dbReference type="Proteomes" id="UP000620124"/>
    </source>
</evidence>
<feature type="coiled-coil region" evidence="1">
    <location>
        <begin position="3"/>
        <end position="37"/>
    </location>
</feature>
<dbReference type="SUPFAM" id="SSF52047">
    <property type="entry name" value="RNI-like"/>
    <property type="match status" value="1"/>
</dbReference>
<dbReference type="AlphaFoldDB" id="A0A8H7CHP8"/>
<name>A0A8H7CHP8_9AGAR</name>
<organism evidence="2 3">
    <name type="scientific">Mycena venus</name>
    <dbReference type="NCBI Taxonomy" id="2733690"/>
    <lineage>
        <taxon>Eukaryota</taxon>
        <taxon>Fungi</taxon>
        <taxon>Dikarya</taxon>
        <taxon>Basidiomycota</taxon>
        <taxon>Agaricomycotina</taxon>
        <taxon>Agaricomycetes</taxon>
        <taxon>Agaricomycetidae</taxon>
        <taxon>Agaricales</taxon>
        <taxon>Marasmiineae</taxon>
        <taxon>Mycenaceae</taxon>
        <taxon>Mycena</taxon>
    </lineage>
</organism>
<accession>A0A8H7CHP8</accession>
<sequence length="406" mass="45466">MSVEELEARIAKLSVDIDLQKEVLRQLESQKSAAQRQLNAIRDPVARLPLEISSEIFLLCLPSGGPKPEPPAAPILLLNVCNAWTEIALSSPELWAAIRLDGPSQAVEVLQRWLQRARHSPLSISLRNSLNDGFADVLWQYAKQIKHLELYEEEHDAGSWPSLPCLQTLTIGSPLDDDAPQLNQLSLEHVMGLLHLAPNIVECNFHDISIHIPENTPDDLILPSLLSLKFEGGGDDSLHHLALPALEVLAVPLVHTSSDALSLFLRRSLPPLRRLVLGNRYAEIWSHQLGELLRLLPSLAELELHTSFFTDSLFSVFADFTSELLPNLRSLKIQNHSPEPFPLSHEVVLRALSARRPQLVCFHLRVSRADMLFLDETTSVVDRLRYLAVDGMELYIGDDQTNYVSL</sequence>
<keyword evidence="3" id="KW-1185">Reference proteome</keyword>
<proteinExistence type="predicted"/>
<dbReference type="InterPro" id="IPR032675">
    <property type="entry name" value="LRR_dom_sf"/>
</dbReference>